<accession>A0A8J4E1A9</accession>
<name>A0A8J4E1A9_9ACTN</name>
<dbReference type="GO" id="GO:0071949">
    <property type="term" value="F:FAD binding"/>
    <property type="evidence" value="ECO:0007669"/>
    <property type="project" value="InterPro"/>
</dbReference>
<evidence type="ECO:0000259" key="5">
    <source>
        <dbReference type="Pfam" id="PF01494"/>
    </source>
</evidence>
<feature type="domain" description="FAD-binding" evidence="5">
    <location>
        <begin position="39"/>
        <end position="243"/>
    </location>
</feature>
<dbReference type="Gene3D" id="3.30.9.10">
    <property type="entry name" value="D-Amino Acid Oxidase, subunit A, domain 2"/>
    <property type="match status" value="1"/>
</dbReference>
<dbReference type="Pfam" id="PF21274">
    <property type="entry name" value="Rng_hyd_C"/>
    <property type="match status" value="1"/>
</dbReference>
<dbReference type="AlphaFoldDB" id="A0A8J4E1A9"/>
<evidence type="ECO:0000256" key="2">
    <source>
        <dbReference type="ARBA" id="ARBA00022630"/>
    </source>
</evidence>
<reference evidence="6" key="1">
    <citation type="submission" date="2021-01" db="EMBL/GenBank/DDBJ databases">
        <title>Whole genome shotgun sequence of Virgisporangium aurantiacum NBRC 16421.</title>
        <authorList>
            <person name="Komaki H."/>
            <person name="Tamura T."/>
        </authorList>
    </citation>
    <scope>NUCLEOTIDE SEQUENCE</scope>
    <source>
        <strain evidence="6">NBRC 16421</strain>
    </source>
</reference>
<dbReference type="Pfam" id="PF01494">
    <property type="entry name" value="FAD_binding_3"/>
    <property type="match status" value="1"/>
</dbReference>
<comment type="cofactor">
    <cofactor evidence="1">
        <name>FAD</name>
        <dbReference type="ChEBI" id="CHEBI:57692"/>
    </cofactor>
</comment>
<dbReference type="InterPro" id="IPR050641">
    <property type="entry name" value="RIFMO-like"/>
</dbReference>
<evidence type="ECO:0000256" key="4">
    <source>
        <dbReference type="SAM" id="MobiDB-lite"/>
    </source>
</evidence>
<evidence type="ECO:0000313" key="7">
    <source>
        <dbReference type="Proteomes" id="UP000612585"/>
    </source>
</evidence>
<protein>
    <submittedName>
        <fullName evidence="6">FAD-dependent oxidoreductase</fullName>
    </submittedName>
</protein>
<keyword evidence="2" id="KW-0285">Flavoprotein</keyword>
<organism evidence="6 7">
    <name type="scientific">Virgisporangium aurantiacum</name>
    <dbReference type="NCBI Taxonomy" id="175570"/>
    <lineage>
        <taxon>Bacteria</taxon>
        <taxon>Bacillati</taxon>
        <taxon>Actinomycetota</taxon>
        <taxon>Actinomycetes</taxon>
        <taxon>Micromonosporales</taxon>
        <taxon>Micromonosporaceae</taxon>
        <taxon>Virgisporangium</taxon>
    </lineage>
</organism>
<dbReference type="Gene3D" id="3.40.30.120">
    <property type="match status" value="1"/>
</dbReference>
<dbReference type="Gene3D" id="3.50.50.60">
    <property type="entry name" value="FAD/NAD(P)-binding domain"/>
    <property type="match status" value="1"/>
</dbReference>
<dbReference type="PANTHER" id="PTHR43004">
    <property type="entry name" value="TRK SYSTEM POTASSIUM UPTAKE PROTEIN"/>
    <property type="match status" value="1"/>
</dbReference>
<dbReference type="EMBL" id="BOPG01000032">
    <property type="protein sequence ID" value="GIJ57568.1"/>
    <property type="molecule type" value="Genomic_DNA"/>
</dbReference>
<keyword evidence="3" id="KW-0274">FAD</keyword>
<dbReference type="RefSeq" id="WP_203997016.1">
    <property type="nucleotide sequence ID" value="NZ_BOPG01000032.1"/>
</dbReference>
<dbReference type="SUPFAM" id="SSF51905">
    <property type="entry name" value="FAD/NAD(P)-binding domain"/>
    <property type="match status" value="1"/>
</dbReference>
<dbReference type="Proteomes" id="UP000612585">
    <property type="component" value="Unassembled WGS sequence"/>
</dbReference>
<comment type="caution">
    <text evidence="6">The sequence shown here is derived from an EMBL/GenBank/DDBJ whole genome shotgun (WGS) entry which is preliminary data.</text>
</comment>
<dbReference type="InterPro" id="IPR002938">
    <property type="entry name" value="FAD-bd"/>
</dbReference>
<dbReference type="GO" id="GO:0016709">
    <property type="term" value="F:oxidoreductase activity, acting on paired donors, with incorporation or reduction of molecular oxygen, NAD(P)H as one donor, and incorporation of one atom of oxygen"/>
    <property type="evidence" value="ECO:0007669"/>
    <property type="project" value="UniProtKB-ARBA"/>
</dbReference>
<keyword evidence="7" id="KW-1185">Reference proteome</keyword>
<evidence type="ECO:0000256" key="3">
    <source>
        <dbReference type="ARBA" id="ARBA00022827"/>
    </source>
</evidence>
<sequence>MEREVVAAAEREFVQNGAIMAVESLDGRELQWFFRNINDGVEHLSPSPRIFVTQIGLEPVLRERAAALGGRLRYSAELVSLSTDDDGVTARVRDRRSGEESTVRARYAVAADGVRSPLRHRLGIGMRGHGTFSDSVTIYFRGDVRPLLGDRNLSVVYVVNPRLQGFFRFAIDGRSGFLVVNTAVDDDGRRTTVGGTATEADCVRYVRDALGAPDLAVEIDDVQRWNASAEWAERFAAGRVLLAVTRLDPGLGTDGLMPMVDDALIDLGHRYRSAAITPDGSDDGDWEDPREPTGRPGFRLPHVPVRRAGTELSTLDLVSTAPVLFTGSGGAAWARAGETAAARLGVPLDVYGVGPGGDVEDPDRAFASAGGIGAEGAMLVRPDGFVAWRAAEAVVDPVGVLYAALARSLVRRHSSG</sequence>
<evidence type="ECO:0000256" key="1">
    <source>
        <dbReference type="ARBA" id="ARBA00001974"/>
    </source>
</evidence>
<gene>
    <name evidence="6" type="ORF">Vau01_050840</name>
</gene>
<dbReference type="PANTHER" id="PTHR43004:SF19">
    <property type="entry name" value="BINDING MONOOXYGENASE, PUTATIVE (JCVI)-RELATED"/>
    <property type="match status" value="1"/>
</dbReference>
<evidence type="ECO:0000313" key="6">
    <source>
        <dbReference type="EMBL" id="GIJ57568.1"/>
    </source>
</evidence>
<feature type="region of interest" description="Disordered" evidence="4">
    <location>
        <begin position="276"/>
        <end position="302"/>
    </location>
</feature>
<dbReference type="InterPro" id="IPR036188">
    <property type="entry name" value="FAD/NAD-bd_sf"/>
</dbReference>
<proteinExistence type="predicted"/>